<protein>
    <recommendedName>
        <fullName evidence="7">Thioredoxin domain-containing protein</fullName>
    </recommendedName>
</protein>
<dbReference type="CDD" id="cd02968">
    <property type="entry name" value="SCO"/>
    <property type="match status" value="2"/>
</dbReference>
<keyword evidence="9" id="KW-1185">Reference proteome</keyword>
<evidence type="ECO:0000256" key="4">
    <source>
        <dbReference type="PIRSR" id="PIRSR603782-2"/>
    </source>
</evidence>
<feature type="domain" description="Thioredoxin" evidence="7">
    <location>
        <begin position="284"/>
        <end position="440"/>
    </location>
</feature>
<dbReference type="AlphaFoldDB" id="A0A5B9PK09"/>
<name>A0A5B9PK09_9BACT</name>
<dbReference type="PANTHER" id="PTHR12151">
    <property type="entry name" value="ELECTRON TRANSPORT PROTIN SCO1/SENC FAMILY MEMBER"/>
    <property type="match status" value="1"/>
</dbReference>
<keyword evidence="6" id="KW-0812">Transmembrane</keyword>
<dbReference type="Gene3D" id="3.40.30.10">
    <property type="entry name" value="Glutaredoxin"/>
    <property type="match status" value="2"/>
</dbReference>
<feature type="binding site" evidence="3">
    <location>
        <position position="223"/>
    </location>
    <ligand>
        <name>Cu cation</name>
        <dbReference type="ChEBI" id="CHEBI:23378"/>
    </ligand>
</feature>
<dbReference type="Pfam" id="PF02630">
    <property type="entry name" value="SCO1-SenC"/>
    <property type="match status" value="2"/>
</dbReference>
<comment type="similarity">
    <text evidence="1">Belongs to the SCO1/2 family.</text>
</comment>
<feature type="binding site" evidence="3">
    <location>
        <position position="145"/>
    </location>
    <ligand>
        <name>Cu cation</name>
        <dbReference type="ChEBI" id="CHEBI:23378"/>
    </ligand>
</feature>
<organism evidence="8 9">
    <name type="scientific">Mariniblastus fucicola</name>
    <dbReference type="NCBI Taxonomy" id="980251"/>
    <lineage>
        <taxon>Bacteria</taxon>
        <taxon>Pseudomonadati</taxon>
        <taxon>Planctomycetota</taxon>
        <taxon>Planctomycetia</taxon>
        <taxon>Pirellulales</taxon>
        <taxon>Pirellulaceae</taxon>
        <taxon>Mariniblastus</taxon>
    </lineage>
</organism>
<feature type="domain" description="Thioredoxin" evidence="7">
    <location>
        <begin position="102"/>
        <end position="260"/>
    </location>
</feature>
<feature type="transmembrane region" description="Helical" evidence="6">
    <location>
        <begin position="46"/>
        <end position="69"/>
    </location>
</feature>
<feature type="compositionally biased region" description="Basic and acidic residues" evidence="5">
    <location>
        <begin position="444"/>
        <end position="459"/>
    </location>
</feature>
<reference evidence="8 9" key="1">
    <citation type="submission" date="2019-08" db="EMBL/GenBank/DDBJ databases">
        <title>Deep-cultivation of Planctomycetes and their phenomic and genomic characterization uncovers novel biology.</title>
        <authorList>
            <person name="Wiegand S."/>
            <person name="Jogler M."/>
            <person name="Boedeker C."/>
            <person name="Pinto D."/>
            <person name="Vollmers J."/>
            <person name="Rivas-Marin E."/>
            <person name="Kohn T."/>
            <person name="Peeters S.H."/>
            <person name="Heuer A."/>
            <person name="Rast P."/>
            <person name="Oberbeckmann S."/>
            <person name="Bunk B."/>
            <person name="Jeske O."/>
            <person name="Meyerdierks A."/>
            <person name="Storesund J.E."/>
            <person name="Kallscheuer N."/>
            <person name="Luecker S."/>
            <person name="Lage O.M."/>
            <person name="Pohl T."/>
            <person name="Merkel B.J."/>
            <person name="Hornburger P."/>
            <person name="Mueller R.-W."/>
            <person name="Bruemmer F."/>
            <person name="Labrenz M."/>
            <person name="Spormann A.M."/>
            <person name="Op den Camp H."/>
            <person name="Overmann J."/>
            <person name="Amann R."/>
            <person name="Jetten M.S.M."/>
            <person name="Mascher T."/>
            <person name="Medema M.H."/>
            <person name="Devos D.P."/>
            <person name="Kaster A.-K."/>
            <person name="Ovreas L."/>
            <person name="Rohde M."/>
            <person name="Galperin M.Y."/>
            <person name="Jogler C."/>
        </authorList>
    </citation>
    <scope>NUCLEOTIDE SEQUENCE [LARGE SCALE GENOMIC DNA]</scope>
    <source>
        <strain evidence="8 9">FC18</strain>
    </source>
</reference>
<dbReference type="InterPro" id="IPR003782">
    <property type="entry name" value="SCO1/SenC"/>
</dbReference>
<evidence type="ECO:0000256" key="1">
    <source>
        <dbReference type="ARBA" id="ARBA00010996"/>
    </source>
</evidence>
<keyword evidence="4" id="KW-1015">Disulfide bond</keyword>
<dbReference type="PANTHER" id="PTHR12151:SF25">
    <property type="entry name" value="LINALOOL DEHYDRATASE_ISOMERASE DOMAIN-CONTAINING PROTEIN"/>
    <property type="match status" value="1"/>
</dbReference>
<dbReference type="EMBL" id="CP042912">
    <property type="protein sequence ID" value="QEG25062.1"/>
    <property type="molecule type" value="Genomic_DNA"/>
</dbReference>
<dbReference type="Proteomes" id="UP000322214">
    <property type="component" value="Chromosome"/>
</dbReference>
<evidence type="ECO:0000256" key="6">
    <source>
        <dbReference type="SAM" id="Phobius"/>
    </source>
</evidence>
<evidence type="ECO:0000256" key="5">
    <source>
        <dbReference type="SAM" id="MobiDB-lite"/>
    </source>
</evidence>
<gene>
    <name evidence="8" type="ORF">MFFC18_49850</name>
</gene>
<evidence type="ECO:0000256" key="2">
    <source>
        <dbReference type="ARBA" id="ARBA00023008"/>
    </source>
</evidence>
<proteinExistence type="inferred from homology"/>
<dbReference type="GO" id="GO:0046872">
    <property type="term" value="F:metal ion binding"/>
    <property type="evidence" value="ECO:0007669"/>
    <property type="project" value="UniProtKB-KW"/>
</dbReference>
<evidence type="ECO:0000259" key="7">
    <source>
        <dbReference type="PROSITE" id="PS51352"/>
    </source>
</evidence>
<dbReference type="InterPro" id="IPR013766">
    <property type="entry name" value="Thioredoxin_domain"/>
</dbReference>
<keyword evidence="3" id="KW-0479">Metal-binding</keyword>
<evidence type="ECO:0000256" key="3">
    <source>
        <dbReference type="PIRSR" id="PIRSR603782-1"/>
    </source>
</evidence>
<keyword evidence="6" id="KW-0472">Membrane</keyword>
<keyword evidence="2 3" id="KW-0186">Copper</keyword>
<feature type="disulfide bond" description="Redox-active" evidence="4">
    <location>
        <begin position="141"/>
        <end position="145"/>
    </location>
</feature>
<dbReference type="STRING" id="980251.GCA_001642875_01363"/>
<feature type="compositionally biased region" description="Basic and acidic residues" evidence="5">
    <location>
        <begin position="28"/>
        <end position="40"/>
    </location>
</feature>
<sequence length="468" mass="52826">MVDRIEHPFNRTSLEPKALTDMNIVKDSSPKETSPKETSPKRGPNMLVLGALAVLACTFLGIAVVIGLMTTKAPIAGSGNSNTGPEPSADNPPGAVIVDVPWDHLHHIDSFEMKNQDGEKFSTAQFSGEKPYLVSFFFASCPSICRDLNKQVASLNEQLKKEDVAFVTITVDPDRDTPEVLSEYAQGFDAVSPRWTFLTGQQYKIKQVGEQMFRVEVVDMANHTDNIMLVDKWGKYRDRFKWDDPYDMKRLVNVVKEVAAETKPPLGKTVRTRNAMVGREPIDLSTVQYLREFHLYTSEEKPFFSRDLTGEVWIANFFFTSCPTICKLQSKYIEGLQNRLGEHPTKLVSITTDPVTDIPATLREYARDHNADPDRWIFLTGNEKVIPRVGSEFFSAMGGVGHHSTELFVVDKWGNVRGRFDWQDAAQEVEMLSLVDSLWNESRPPGEFKRIDGGSKQDESEFEEEDDE</sequence>
<evidence type="ECO:0000313" key="8">
    <source>
        <dbReference type="EMBL" id="QEG25062.1"/>
    </source>
</evidence>
<dbReference type="PROSITE" id="PS51352">
    <property type="entry name" value="THIOREDOXIN_2"/>
    <property type="match status" value="2"/>
</dbReference>
<feature type="region of interest" description="Disordered" evidence="5">
    <location>
        <begin position="23"/>
        <end position="43"/>
    </location>
</feature>
<evidence type="ECO:0000313" key="9">
    <source>
        <dbReference type="Proteomes" id="UP000322214"/>
    </source>
</evidence>
<keyword evidence="6" id="KW-1133">Transmembrane helix</keyword>
<dbReference type="SUPFAM" id="SSF52833">
    <property type="entry name" value="Thioredoxin-like"/>
    <property type="match status" value="2"/>
</dbReference>
<feature type="binding site" evidence="3">
    <location>
        <position position="141"/>
    </location>
    <ligand>
        <name>Cu cation</name>
        <dbReference type="ChEBI" id="CHEBI:23378"/>
    </ligand>
</feature>
<feature type="region of interest" description="Disordered" evidence="5">
    <location>
        <begin position="443"/>
        <end position="468"/>
    </location>
</feature>
<dbReference type="InterPro" id="IPR036249">
    <property type="entry name" value="Thioredoxin-like_sf"/>
</dbReference>
<dbReference type="KEGG" id="mff:MFFC18_49850"/>
<accession>A0A5B9PK09</accession>